<proteinExistence type="predicted"/>
<dbReference type="AlphaFoldDB" id="A0AAV7MGQ2"/>
<feature type="region of interest" description="Disordered" evidence="1">
    <location>
        <begin position="1"/>
        <end position="23"/>
    </location>
</feature>
<protein>
    <submittedName>
        <fullName evidence="2">Uncharacterized protein</fullName>
    </submittedName>
</protein>
<feature type="region of interest" description="Disordered" evidence="1">
    <location>
        <begin position="52"/>
        <end position="117"/>
    </location>
</feature>
<organism evidence="2 3">
    <name type="scientific">Pleurodeles waltl</name>
    <name type="common">Iberian ribbed newt</name>
    <dbReference type="NCBI Taxonomy" id="8319"/>
    <lineage>
        <taxon>Eukaryota</taxon>
        <taxon>Metazoa</taxon>
        <taxon>Chordata</taxon>
        <taxon>Craniata</taxon>
        <taxon>Vertebrata</taxon>
        <taxon>Euteleostomi</taxon>
        <taxon>Amphibia</taxon>
        <taxon>Batrachia</taxon>
        <taxon>Caudata</taxon>
        <taxon>Salamandroidea</taxon>
        <taxon>Salamandridae</taxon>
        <taxon>Pleurodelinae</taxon>
        <taxon>Pleurodeles</taxon>
    </lineage>
</organism>
<sequence>MPGPRKARRRDPGPPRRASPCGCRREQCLGASWGAPRLGGRALGLVWPRGSGAGRAARGWRRQPGRALGSAAGGGGRPGLGPPLVTMRALDCGPRRKQSAGSAATVELRGRARRNAA</sequence>
<dbReference type="EMBL" id="JANPWB010000014">
    <property type="protein sequence ID" value="KAJ1101704.1"/>
    <property type="molecule type" value="Genomic_DNA"/>
</dbReference>
<name>A0AAV7MGQ2_PLEWA</name>
<gene>
    <name evidence="2" type="ORF">NDU88_006769</name>
</gene>
<keyword evidence="3" id="KW-1185">Reference proteome</keyword>
<accession>A0AAV7MGQ2</accession>
<evidence type="ECO:0000256" key="1">
    <source>
        <dbReference type="SAM" id="MobiDB-lite"/>
    </source>
</evidence>
<comment type="caution">
    <text evidence="2">The sequence shown here is derived from an EMBL/GenBank/DDBJ whole genome shotgun (WGS) entry which is preliminary data.</text>
</comment>
<reference evidence="2" key="1">
    <citation type="journal article" date="2022" name="bioRxiv">
        <title>Sequencing and chromosome-scale assembly of the giantPleurodeles waltlgenome.</title>
        <authorList>
            <person name="Brown T."/>
            <person name="Elewa A."/>
            <person name="Iarovenko S."/>
            <person name="Subramanian E."/>
            <person name="Araus A.J."/>
            <person name="Petzold A."/>
            <person name="Susuki M."/>
            <person name="Suzuki K.-i.T."/>
            <person name="Hayashi T."/>
            <person name="Toyoda A."/>
            <person name="Oliveira C."/>
            <person name="Osipova E."/>
            <person name="Leigh N.D."/>
            <person name="Simon A."/>
            <person name="Yun M.H."/>
        </authorList>
    </citation>
    <scope>NUCLEOTIDE SEQUENCE</scope>
    <source>
        <strain evidence="2">20211129_DDA</strain>
        <tissue evidence="2">Liver</tissue>
    </source>
</reference>
<dbReference type="Proteomes" id="UP001066276">
    <property type="component" value="Chromosome 10"/>
</dbReference>
<evidence type="ECO:0000313" key="3">
    <source>
        <dbReference type="Proteomes" id="UP001066276"/>
    </source>
</evidence>
<evidence type="ECO:0000313" key="2">
    <source>
        <dbReference type="EMBL" id="KAJ1101704.1"/>
    </source>
</evidence>